<dbReference type="OrthoDB" id="1092431at2"/>
<proteinExistence type="predicted"/>
<sequence length="195" mass="22549">MEEAKIILFLKQRVKVTDEEALQFASFFREKTLRKKQLIVQPGFVAQHRFYVTEGALRSFITNPLGNETTIALAAADWWITDYNSYIYQQPATLFVEAVTKSTVLQLSFEDEAILKNMNPKFEMFFRIIAERGLAAQQRRLITNLTQSAEERYVSFAAAYPQFVNLIPQYIIASFLGMSTEFLSKIRNKKVSRKP</sequence>
<dbReference type="SUPFAM" id="SSF51206">
    <property type="entry name" value="cAMP-binding domain-like"/>
    <property type="match status" value="1"/>
</dbReference>
<dbReference type="InterPro" id="IPR014710">
    <property type="entry name" value="RmlC-like_jellyroll"/>
</dbReference>
<dbReference type="InterPro" id="IPR018490">
    <property type="entry name" value="cNMP-bd_dom_sf"/>
</dbReference>
<dbReference type="RefSeq" id="WP_091526257.1">
    <property type="nucleotide sequence ID" value="NZ_FOVI01000037.1"/>
</dbReference>
<dbReference type="STRING" id="913024.SAMN05421741_1377"/>
<keyword evidence="1" id="KW-0808">Transferase</keyword>
<keyword evidence="1" id="KW-0418">Kinase</keyword>
<keyword evidence="2" id="KW-1185">Reference proteome</keyword>
<gene>
    <name evidence="1" type="ORF">SAMN05421741_1377</name>
</gene>
<reference evidence="2" key="1">
    <citation type="submission" date="2016-10" db="EMBL/GenBank/DDBJ databases">
        <authorList>
            <person name="Varghese N."/>
            <person name="Submissions S."/>
        </authorList>
    </citation>
    <scope>NUCLEOTIDE SEQUENCE [LARGE SCALE GENOMIC DNA]</scope>
    <source>
        <strain evidence="2">DS-12</strain>
    </source>
</reference>
<name>A0A1I5G8X3_9FLAO</name>
<protein>
    <submittedName>
        <fullName evidence="1">cAMP-binding domain of CRP or a regulatory subunit of cAMP-dependent protein kinases</fullName>
    </submittedName>
</protein>
<evidence type="ECO:0000313" key="1">
    <source>
        <dbReference type="EMBL" id="SFO32454.1"/>
    </source>
</evidence>
<organism evidence="1 2">
    <name type="scientific">Paenimyroides ummariense</name>
    <dbReference type="NCBI Taxonomy" id="913024"/>
    <lineage>
        <taxon>Bacteria</taxon>
        <taxon>Pseudomonadati</taxon>
        <taxon>Bacteroidota</taxon>
        <taxon>Flavobacteriia</taxon>
        <taxon>Flavobacteriales</taxon>
        <taxon>Flavobacteriaceae</taxon>
        <taxon>Paenimyroides</taxon>
    </lineage>
</organism>
<dbReference type="GO" id="GO:0016301">
    <property type="term" value="F:kinase activity"/>
    <property type="evidence" value="ECO:0007669"/>
    <property type="project" value="UniProtKB-KW"/>
</dbReference>
<dbReference type="EMBL" id="FOVI01000037">
    <property type="protein sequence ID" value="SFO32454.1"/>
    <property type="molecule type" value="Genomic_DNA"/>
</dbReference>
<dbReference type="Proteomes" id="UP000199036">
    <property type="component" value="Unassembled WGS sequence"/>
</dbReference>
<dbReference type="Gene3D" id="2.60.120.10">
    <property type="entry name" value="Jelly Rolls"/>
    <property type="match status" value="1"/>
</dbReference>
<accession>A0A1I5G8X3</accession>
<dbReference type="AlphaFoldDB" id="A0A1I5G8X3"/>
<evidence type="ECO:0000313" key="2">
    <source>
        <dbReference type="Proteomes" id="UP000199036"/>
    </source>
</evidence>